<feature type="signal peptide" evidence="2">
    <location>
        <begin position="1"/>
        <end position="29"/>
    </location>
</feature>
<evidence type="ECO:0000256" key="2">
    <source>
        <dbReference type="SAM" id="SignalP"/>
    </source>
</evidence>
<dbReference type="RefSeq" id="XP_027447382.2">
    <property type="nucleotide sequence ID" value="XM_027591581.2"/>
</dbReference>
<keyword evidence="2" id="KW-0732">Signal</keyword>
<sequence length="194" mass="19518">MPMACGGTTRKLGRLPLLLLLAPSARVRSSPRTYAAAAPAGDAVAGGGPRGQPGAVGGAAGGAAAARGVRSPSPACGGCSASPSPSPAEARAEGCARRPGAWGPRVCAPARFCTPPPPHPLAPWTSDPGVESRRWGCGVPGDRTWSAAAGRPSRATKGQRGVVGSKLRGFNPVLRCPQGQAQCTRFAPWRAGRD</sequence>
<dbReference type="GeneID" id="113921132"/>
<feature type="region of interest" description="Disordered" evidence="1">
    <location>
        <begin position="40"/>
        <end position="60"/>
    </location>
</feature>
<evidence type="ECO:0000313" key="4">
    <source>
        <dbReference type="RefSeq" id="XP_027447382.2"/>
    </source>
</evidence>
<dbReference type="AlphaFoldDB" id="A0A6J2CZ55"/>
<name>A0A6J2CZ55_ZALCA</name>
<dbReference type="KEGG" id="zca:113921132"/>
<dbReference type="RefSeq" id="XP_027447383.2">
    <property type="nucleotide sequence ID" value="XM_027591582.2"/>
</dbReference>
<dbReference type="Proteomes" id="UP000515165">
    <property type="component" value="Chromosome 15"/>
</dbReference>
<evidence type="ECO:0000256" key="1">
    <source>
        <dbReference type="SAM" id="MobiDB-lite"/>
    </source>
</evidence>
<evidence type="ECO:0000313" key="5">
    <source>
        <dbReference type="RefSeq" id="XP_027447383.2"/>
    </source>
</evidence>
<feature type="compositionally biased region" description="Low complexity" evidence="1">
    <location>
        <begin position="72"/>
        <end position="83"/>
    </location>
</feature>
<accession>A0A6J2CZ55</accession>
<feature type="chain" id="PRO_5044640283" evidence="2">
    <location>
        <begin position="30"/>
        <end position="194"/>
    </location>
</feature>
<gene>
    <name evidence="4 5" type="primary">LOC113921132</name>
</gene>
<reference evidence="4 5" key="1">
    <citation type="submission" date="2025-04" db="UniProtKB">
        <authorList>
            <consortium name="RefSeq"/>
        </authorList>
    </citation>
    <scope>IDENTIFICATION</scope>
    <source>
        <tissue evidence="4 5">Blood</tissue>
    </source>
</reference>
<feature type="compositionally biased region" description="Gly residues" evidence="1">
    <location>
        <begin position="44"/>
        <end position="60"/>
    </location>
</feature>
<feature type="region of interest" description="Disordered" evidence="1">
    <location>
        <begin position="72"/>
        <end position="92"/>
    </location>
</feature>
<protein>
    <submittedName>
        <fullName evidence="4 5">Translation initiation factor IF-2-like</fullName>
    </submittedName>
</protein>
<proteinExistence type="predicted"/>
<organism evidence="3 5">
    <name type="scientific">Zalophus californianus</name>
    <name type="common">California sealion</name>
    <dbReference type="NCBI Taxonomy" id="9704"/>
    <lineage>
        <taxon>Eukaryota</taxon>
        <taxon>Metazoa</taxon>
        <taxon>Chordata</taxon>
        <taxon>Craniata</taxon>
        <taxon>Vertebrata</taxon>
        <taxon>Euteleostomi</taxon>
        <taxon>Mammalia</taxon>
        <taxon>Eutheria</taxon>
        <taxon>Laurasiatheria</taxon>
        <taxon>Carnivora</taxon>
        <taxon>Caniformia</taxon>
        <taxon>Pinnipedia</taxon>
        <taxon>Otariidae</taxon>
        <taxon>Zalophus</taxon>
    </lineage>
</organism>
<keyword evidence="3" id="KW-1185">Reference proteome</keyword>
<evidence type="ECO:0000313" key="3">
    <source>
        <dbReference type="Proteomes" id="UP000515165"/>
    </source>
</evidence>